<reference evidence="2 3" key="1">
    <citation type="submission" date="2019-04" db="EMBL/GenBank/DDBJ databases">
        <title>Friends and foes A comparative genomics study of 23 Aspergillus species from section Flavi.</title>
        <authorList>
            <consortium name="DOE Joint Genome Institute"/>
            <person name="Kjaerbolling I."/>
            <person name="Vesth T."/>
            <person name="Frisvad J.C."/>
            <person name="Nybo J.L."/>
            <person name="Theobald S."/>
            <person name="Kildgaard S."/>
            <person name="Isbrandt T."/>
            <person name="Kuo A."/>
            <person name="Sato A."/>
            <person name="Lyhne E.K."/>
            <person name="Kogle M.E."/>
            <person name="Wiebenga A."/>
            <person name="Kun R.S."/>
            <person name="Lubbers R.J."/>
            <person name="Makela M.R."/>
            <person name="Barry K."/>
            <person name="Chovatia M."/>
            <person name="Clum A."/>
            <person name="Daum C."/>
            <person name="Haridas S."/>
            <person name="He G."/>
            <person name="LaButti K."/>
            <person name="Lipzen A."/>
            <person name="Mondo S."/>
            <person name="Riley R."/>
            <person name="Salamov A."/>
            <person name="Simmons B.A."/>
            <person name="Magnuson J.K."/>
            <person name="Henrissat B."/>
            <person name="Mortensen U.H."/>
            <person name="Larsen T.O."/>
            <person name="Devries R.P."/>
            <person name="Grigoriev I.V."/>
            <person name="Machida M."/>
            <person name="Baker S.E."/>
            <person name="Andersen M.R."/>
        </authorList>
    </citation>
    <scope>NUCLEOTIDE SEQUENCE [LARGE SCALE GENOMIC DNA]</scope>
    <source>
        <strain evidence="2 3">CBS 117625</strain>
    </source>
</reference>
<dbReference type="EMBL" id="ML743575">
    <property type="protein sequence ID" value="KAE8137826.1"/>
    <property type="molecule type" value="Genomic_DNA"/>
</dbReference>
<dbReference type="GeneID" id="43648231"/>
<dbReference type="RefSeq" id="XP_031913889.1">
    <property type="nucleotide sequence ID" value="XM_032064021.1"/>
</dbReference>
<keyword evidence="3" id="KW-1185">Reference proteome</keyword>
<dbReference type="PANTHER" id="PTHR47534:SF3">
    <property type="entry name" value="ALCOHOL DEHYDROGENASE-LIKE C-TERMINAL DOMAIN-CONTAINING PROTEIN"/>
    <property type="match status" value="1"/>
</dbReference>
<dbReference type="InterPro" id="IPR002347">
    <property type="entry name" value="SDR_fam"/>
</dbReference>
<sequence>MIMTSLHLVRQANATLRNQRPKMVAVFVGGTSGIGEATAKELAKTVASPTIYIVGRNQEAGSRILADCQNLNSHGTYRFIKSDVSLLREVDAACQEIQSKEAAVDLLFMTPGHLATRKNNTAEGLDDNHVLRYYARMRFIQNLIPQLQAADLPARVLTILAAGKEGEIEENNFDLQTNWSFGTAAVYGATLNSLAIEYLASQYTSISFIHVFPGLVRTSLMKSSFGSLLGSVIGLLTRLLSISEQESGERNIFLATSIAYAPAAYAGDITAKGGNVAIASTGEAGGGSYLLNYDGTDATNKTLMADYRVRNYPKKVWEHTLGVFQRILGADS</sequence>
<evidence type="ECO:0000313" key="2">
    <source>
        <dbReference type="EMBL" id="KAE8137826.1"/>
    </source>
</evidence>
<protein>
    <recommendedName>
        <fullName evidence="4">Short-chain dehydrogenase/reductase</fullName>
    </recommendedName>
</protein>
<proteinExistence type="predicted"/>
<dbReference type="GO" id="GO:0016491">
    <property type="term" value="F:oxidoreductase activity"/>
    <property type="evidence" value="ECO:0007669"/>
    <property type="project" value="UniProtKB-KW"/>
</dbReference>
<dbReference type="OrthoDB" id="2898509at2759"/>
<keyword evidence="1" id="KW-0560">Oxidoreductase</keyword>
<dbReference type="Gene3D" id="3.40.50.720">
    <property type="entry name" value="NAD(P)-binding Rossmann-like Domain"/>
    <property type="match status" value="1"/>
</dbReference>
<organism evidence="2 3">
    <name type="scientific">Aspergillus pseudotamarii</name>
    <dbReference type="NCBI Taxonomy" id="132259"/>
    <lineage>
        <taxon>Eukaryota</taxon>
        <taxon>Fungi</taxon>
        <taxon>Dikarya</taxon>
        <taxon>Ascomycota</taxon>
        <taxon>Pezizomycotina</taxon>
        <taxon>Eurotiomycetes</taxon>
        <taxon>Eurotiomycetidae</taxon>
        <taxon>Eurotiales</taxon>
        <taxon>Aspergillaceae</taxon>
        <taxon>Aspergillus</taxon>
        <taxon>Aspergillus subgen. Circumdati</taxon>
    </lineage>
</organism>
<gene>
    <name evidence="2" type="ORF">BDV38DRAFT_84097</name>
</gene>
<dbReference type="Proteomes" id="UP000325672">
    <property type="component" value="Unassembled WGS sequence"/>
</dbReference>
<dbReference type="InterPro" id="IPR052228">
    <property type="entry name" value="Sec_Metab_Biosynth_Oxidored"/>
</dbReference>
<dbReference type="InterPro" id="IPR036291">
    <property type="entry name" value="NAD(P)-bd_dom_sf"/>
</dbReference>
<dbReference type="AlphaFoldDB" id="A0A5N6ST13"/>
<name>A0A5N6ST13_ASPPS</name>
<accession>A0A5N6ST13</accession>
<dbReference type="PANTHER" id="PTHR47534">
    <property type="entry name" value="YALI0E05731P"/>
    <property type="match status" value="1"/>
</dbReference>
<dbReference type="Pfam" id="PF00106">
    <property type="entry name" value="adh_short"/>
    <property type="match status" value="1"/>
</dbReference>
<evidence type="ECO:0008006" key="4">
    <source>
        <dbReference type="Google" id="ProtNLM"/>
    </source>
</evidence>
<evidence type="ECO:0000256" key="1">
    <source>
        <dbReference type="ARBA" id="ARBA00023002"/>
    </source>
</evidence>
<evidence type="ECO:0000313" key="3">
    <source>
        <dbReference type="Proteomes" id="UP000325672"/>
    </source>
</evidence>
<dbReference type="SUPFAM" id="SSF51735">
    <property type="entry name" value="NAD(P)-binding Rossmann-fold domains"/>
    <property type="match status" value="1"/>
</dbReference>